<feature type="region of interest" description="Disordered" evidence="1">
    <location>
        <begin position="54"/>
        <end position="90"/>
    </location>
</feature>
<feature type="compositionally biased region" description="Low complexity" evidence="1">
    <location>
        <begin position="110"/>
        <end position="123"/>
    </location>
</feature>
<dbReference type="AlphaFoldDB" id="A0A5C6N133"/>
<reference evidence="2 3" key="1">
    <citation type="submission" date="2019-04" db="EMBL/GenBank/DDBJ databases">
        <title>Chromosome genome assembly for Takifugu flavidus.</title>
        <authorList>
            <person name="Xiao S."/>
        </authorList>
    </citation>
    <scope>NUCLEOTIDE SEQUENCE [LARGE SCALE GENOMIC DNA]</scope>
    <source>
        <strain evidence="2">HTHZ2018</strain>
        <tissue evidence="2">Muscle</tissue>
    </source>
</reference>
<feature type="compositionally biased region" description="Basic and acidic residues" evidence="1">
    <location>
        <begin position="124"/>
        <end position="135"/>
    </location>
</feature>
<dbReference type="EMBL" id="RHFK02000019">
    <property type="protein sequence ID" value="TWW59347.1"/>
    <property type="molecule type" value="Genomic_DNA"/>
</dbReference>
<comment type="caution">
    <text evidence="2">The sequence shown here is derived from an EMBL/GenBank/DDBJ whole genome shotgun (WGS) entry which is preliminary data.</text>
</comment>
<evidence type="ECO:0000313" key="2">
    <source>
        <dbReference type="EMBL" id="TWW59347.1"/>
    </source>
</evidence>
<feature type="region of interest" description="Disordered" evidence="1">
    <location>
        <begin position="166"/>
        <end position="206"/>
    </location>
</feature>
<name>A0A5C6N133_9TELE</name>
<feature type="compositionally biased region" description="Basic and acidic residues" evidence="1">
    <location>
        <begin position="176"/>
        <end position="186"/>
    </location>
</feature>
<accession>A0A5C6N133</accession>
<dbReference type="Proteomes" id="UP000324091">
    <property type="component" value="Chromosome 6"/>
</dbReference>
<evidence type="ECO:0000313" key="3">
    <source>
        <dbReference type="Proteomes" id="UP000324091"/>
    </source>
</evidence>
<organism evidence="2 3">
    <name type="scientific">Takifugu flavidus</name>
    <name type="common">sansaifugu</name>
    <dbReference type="NCBI Taxonomy" id="433684"/>
    <lineage>
        <taxon>Eukaryota</taxon>
        <taxon>Metazoa</taxon>
        <taxon>Chordata</taxon>
        <taxon>Craniata</taxon>
        <taxon>Vertebrata</taxon>
        <taxon>Euteleostomi</taxon>
        <taxon>Actinopterygii</taxon>
        <taxon>Neopterygii</taxon>
        <taxon>Teleostei</taxon>
        <taxon>Neoteleostei</taxon>
        <taxon>Acanthomorphata</taxon>
        <taxon>Eupercaria</taxon>
        <taxon>Tetraodontiformes</taxon>
        <taxon>Tetradontoidea</taxon>
        <taxon>Tetraodontidae</taxon>
        <taxon>Takifugu</taxon>
    </lineage>
</organism>
<protein>
    <submittedName>
        <fullName evidence="2">Uncharacterized protein</fullName>
    </submittedName>
</protein>
<evidence type="ECO:0000256" key="1">
    <source>
        <dbReference type="SAM" id="MobiDB-lite"/>
    </source>
</evidence>
<feature type="region of interest" description="Disordered" evidence="1">
    <location>
        <begin position="110"/>
        <end position="147"/>
    </location>
</feature>
<keyword evidence="3" id="KW-1185">Reference proteome</keyword>
<gene>
    <name evidence="2" type="ORF">D4764_06G0008770</name>
</gene>
<sequence length="278" mass="29653">MVPLGCKSPKLKHVVCHRRQLYMILKDSADVGLKGTSLGLVPVPGERTLALRLGAPAPEPPVGANGAPALEPPAGGSGFEGVGPLTNSDGALELKEGIGLEELGDGAEASVLSSGLGSGSPEQQGRKETMSKMEVDQTVIGSGRGKEKNSLLDDIMMEGIIEENISGVNTKRKKPSEKQQGGEKARKVQKSLSDEEDEEEPELSLSQEEKLICYPVGKIKKFLSDTKGQRAVRTESFFPDLDGFIKSVCHTLLQPMDSVLFHSPAHTTPSDHTPVLNH</sequence>
<proteinExistence type="predicted"/>